<comment type="similarity">
    <text evidence="1">Belongs to the SUI1 family.</text>
</comment>
<protein>
    <submittedName>
        <fullName evidence="5">Stress response translation initiation inhibitor YciH</fullName>
    </submittedName>
</protein>
<evidence type="ECO:0000256" key="3">
    <source>
        <dbReference type="ARBA" id="ARBA00022917"/>
    </source>
</evidence>
<dbReference type="EMBL" id="JBAKAR010000008">
    <property type="protein sequence ID" value="MEL0613698.1"/>
    <property type="molecule type" value="Genomic_DNA"/>
</dbReference>
<accession>A0ABU9G5E0</accession>
<dbReference type="CDD" id="cd11567">
    <property type="entry name" value="YciH_like"/>
    <property type="match status" value="1"/>
</dbReference>
<name>A0ABU9G5E0_9GAMM</name>
<dbReference type="Proteomes" id="UP001379949">
    <property type="component" value="Unassembled WGS sequence"/>
</dbReference>
<dbReference type="RefSeq" id="WP_341567396.1">
    <property type="nucleotide sequence ID" value="NZ_JBAKAR010000008.1"/>
</dbReference>
<proteinExistence type="inferred from homology"/>
<evidence type="ECO:0000256" key="1">
    <source>
        <dbReference type="ARBA" id="ARBA00005422"/>
    </source>
</evidence>
<comment type="caution">
    <text evidence="5">The sequence shown here is derived from an EMBL/GenBank/DDBJ whole genome shotgun (WGS) entry which is preliminary data.</text>
</comment>
<dbReference type="PROSITE" id="PS50296">
    <property type="entry name" value="SUI1"/>
    <property type="match status" value="1"/>
</dbReference>
<evidence type="ECO:0000256" key="2">
    <source>
        <dbReference type="ARBA" id="ARBA00022845"/>
    </source>
</evidence>
<dbReference type="InterPro" id="IPR036877">
    <property type="entry name" value="SUI1_dom_sf"/>
</dbReference>
<evidence type="ECO:0000313" key="5">
    <source>
        <dbReference type="EMBL" id="MEL0613698.1"/>
    </source>
</evidence>
<dbReference type="InterPro" id="IPR005872">
    <property type="entry name" value="SUI1_arc_bac"/>
</dbReference>
<dbReference type="Gene3D" id="3.30.780.10">
    <property type="entry name" value="SUI1-like domain"/>
    <property type="match status" value="1"/>
</dbReference>
<dbReference type="PANTHER" id="PTHR12789:SF0">
    <property type="entry name" value="DENSITY-REGULATED PROTEIN"/>
    <property type="match status" value="1"/>
</dbReference>
<keyword evidence="3" id="KW-0648">Protein biosynthesis</keyword>
<keyword evidence="2" id="KW-0810">Translation regulation</keyword>
<evidence type="ECO:0000313" key="6">
    <source>
        <dbReference type="Proteomes" id="UP001379949"/>
    </source>
</evidence>
<gene>
    <name evidence="5" type="primary">yciH</name>
    <name evidence="5" type="ORF">V6242_11125</name>
</gene>
<evidence type="ECO:0000259" key="4">
    <source>
        <dbReference type="PROSITE" id="PS50296"/>
    </source>
</evidence>
<dbReference type="SUPFAM" id="SSF55159">
    <property type="entry name" value="eIF1-like"/>
    <property type="match status" value="1"/>
</dbReference>
<dbReference type="PANTHER" id="PTHR12789">
    <property type="entry name" value="DENSITY-REGULATED PROTEIN HOMOLOG"/>
    <property type="match status" value="1"/>
</dbReference>
<keyword evidence="6" id="KW-1185">Reference proteome</keyword>
<organism evidence="5 6">
    <name type="scientific">Marinomonas arenicola</name>
    <dbReference type="NCBI Taxonomy" id="569601"/>
    <lineage>
        <taxon>Bacteria</taxon>
        <taxon>Pseudomonadati</taxon>
        <taxon>Pseudomonadota</taxon>
        <taxon>Gammaproteobacteria</taxon>
        <taxon>Oceanospirillales</taxon>
        <taxon>Oceanospirillaceae</taxon>
        <taxon>Marinomonas</taxon>
    </lineage>
</organism>
<dbReference type="InterPro" id="IPR050318">
    <property type="entry name" value="DENR/SUI1_TIF"/>
</dbReference>
<reference evidence="5 6" key="1">
    <citation type="submission" date="2024-02" db="EMBL/GenBank/DDBJ databases">
        <title>Bacteria isolated from the canopy kelp, Nereocystis luetkeana.</title>
        <authorList>
            <person name="Pfister C.A."/>
            <person name="Younker I.T."/>
            <person name="Light S.H."/>
        </authorList>
    </citation>
    <scope>NUCLEOTIDE SEQUENCE [LARGE SCALE GENOMIC DNA]</scope>
    <source>
        <strain evidence="5 6">TI.4.07</strain>
    </source>
</reference>
<dbReference type="PIRSF" id="PIRSF037511">
    <property type="entry name" value="Transl_init_SUI1_pro"/>
    <property type="match status" value="1"/>
</dbReference>
<feature type="domain" description="SUI1" evidence="4">
    <location>
        <begin position="45"/>
        <end position="106"/>
    </location>
</feature>
<dbReference type="InterPro" id="IPR001950">
    <property type="entry name" value="SUI1"/>
</dbReference>
<sequence>MKKNNLVYSTDQGRLCPDCEQPVDQCQCQNSTIIGDGNVKISLETKGRKGKGVSLISGLAMTPDELKTLGKKLKAQCGTGGAVKDGHIEIQGDHRQKLKDLLEKDGIKSKFSGGQP</sequence>
<dbReference type="Pfam" id="PF01253">
    <property type="entry name" value="SUI1"/>
    <property type="match status" value="1"/>
</dbReference>
<dbReference type="NCBIfam" id="TIGR01158">
    <property type="entry name" value="SUI1_rel"/>
    <property type="match status" value="1"/>
</dbReference>